<keyword evidence="1" id="KW-0472">Membrane</keyword>
<gene>
    <name evidence="2" type="ORF">IV417_16670</name>
</gene>
<comment type="caution">
    <text evidence="2">The sequence shown here is derived from an EMBL/GenBank/DDBJ whole genome shotgun (WGS) entry which is preliminary data.</text>
</comment>
<proteinExistence type="predicted"/>
<evidence type="ECO:0000256" key="1">
    <source>
        <dbReference type="SAM" id="Phobius"/>
    </source>
</evidence>
<dbReference type="Proteomes" id="UP001315686">
    <property type="component" value="Unassembled WGS sequence"/>
</dbReference>
<organism evidence="2 3">
    <name type="scientific">Harenicola maris</name>
    <dbReference type="NCBI Taxonomy" id="2841044"/>
    <lineage>
        <taxon>Bacteria</taxon>
        <taxon>Pseudomonadati</taxon>
        <taxon>Pseudomonadota</taxon>
        <taxon>Alphaproteobacteria</taxon>
        <taxon>Rhodobacterales</taxon>
        <taxon>Paracoccaceae</taxon>
        <taxon>Harenicola</taxon>
    </lineage>
</organism>
<dbReference type="GO" id="GO:0016020">
    <property type="term" value="C:membrane"/>
    <property type="evidence" value="ECO:0007669"/>
    <property type="project" value="InterPro"/>
</dbReference>
<feature type="transmembrane region" description="Helical" evidence="1">
    <location>
        <begin position="96"/>
        <end position="114"/>
    </location>
</feature>
<evidence type="ECO:0000313" key="3">
    <source>
        <dbReference type="Proteomes" id="UP001315686"/>
    </source>
</evidence>
<protein>
    <submittedName>
        <fullName evidence="2">AbrB family transcriptional regulator</fullName>
    </submittedName>
</protein>
<keyword evidence="3" id="KW-1185">Reference proteome</keyword>
<name>A0AAP2G5J9_9RHOB</name>
<evidence type="ECO:0000313" key="2">
    <source>
        <dbReference type="EMBL" id="MBT0959023.1"/>
    </source>
</evidence>
<dbReference type="Pfam" id="PF05145">
    <property type="entry name" value="AbrB"/>
    <property type="match status" value="1"/>
</dbReference>
<dbReference type="PANTHER" id="PTHR38457">
    <property type="entry name" value="REGULATOR ABRB-RELATED"/>
    <property type="match status" value="1"/>
</dbReference>
<dbReference type="GO" id="GO:0010468">
    <property type="term" value="P:regulation of gene expression"/>
    <property type="evidence" value="ECO:0007669"/>
    <property type="project" value="InterPro"/>
</dbReference>
<accession>A0AAP2G5J9</accession>
<feature type="transmembrane region" description="Helical" evidence="1">
    <location>
        <begin position="211"/>
        <end position="229"/>
    </location>
</feature>
<keyword evidence="1" id="KW-1133">Transmembrane helix</keyword>
<dbReference type="PANTHER" id="PTHR38457:SF1">
    <property type="entry name" value="REGULATOR ABRB-RELATED"/>
    <property type="match status" value="1"/>
</dbReference>
<feature type="transmembrane region" description="Helical" evidence="1">
    <location>
        <begin position="29"/>
        <end position="52"/>
    </location>
</feature>
<feature type="transmembrane region" description="Helical" evidence="1">
    <location>
        <begin position="72"/>
        <end position="89"/>
    </location>
</feature>
<dbReference type="EMBL" id="JADQAZ010000003">
    <property type="protein sequence ID" value="MBT0959023.1"/>
    <property type="molecule type" value="Genomic_DNA"/>
</dbReference>
<feature type="transmembrane region" description="Helical" evidence="1">
    <location>
        <begin position="120"/>
        <end position="138"/>
    </location>
</feature>
<dbReference type="InterPro" id="IPR007820">
    <property type="entry name" value="AbrB_fam"/>
</dbReference>
<feature type="transmembrane region" description="Helical" evidence="1">
    <location>
        <begin position="150"/>
        <end position="175"/>
    </location>
</feature>
<reference evidence="2 3" key="1">
    <citation type="journal article" date="2021" name="Arch. Microbiol.">
        <title>Harenicola maris gen. nov., sp. nov. isolated from the Sea of Japan shallow sediments.</title>
        <authorList>
            <person name="Romanenko L.A."/>
            <person name="Kurilenko V.V."/>
            <person name="Chernysheva N.Y."/>
            <person name="Tekutyeva L.A."/>
            <person name="Velansky P.V."/>
            <person name="Svetashev V.I."/>
            <person name="Isaeva M.P."/>
        </authorList>
    </citation>
    <scope>NUCLEOTIDE SEQUENCE [LARGE SCALE GENOMIC DNA]</scope>
    <source>
        <strain evidence="2 3">KMM 3653</strain>
    </source>
</reference>
<keyword evidence="1" id="KW-0812">Transmembrane</keyword>
<sequence length="235" mass="23896">MTAALCAMPGGIAEMVLLSEREGANQAQVAIVHALRITLAILVIPLLIGLIATVEPAAGASTKATGLSLTDWFWIAICILAGLLARGRVRLPAPIVIVPMLISAGLHLGGLTAFDVPPTITIAIQVFIGINVGGRFAGVSVKSLMAALGAAVLVVTLQITVAVSGALLVAGLMGADPIGLVLAYSPGGLAEMSIIALSIGGDVAFVGVHHIFRVMLALILAPLLLPCIIKKREDG</sequence>
<dbReference type="AlphaFoldDB" id="A0AAP2G5J9"/>